<feature type="binding site" evidence="9">
    <location>
        <begin position="30"/>
        <end position="32"/>
    </location>
    <ligand>
        <name>substrate</name>
    </ligand>
</feature>
<evidence type="ECO:0000256" key="5">
    <source>
        <dbReference type="ARBA" id="ARBA00022840"/>
    </source>
</evidence>
<sequence>MVGDGGTLADMGGDAMGQAPGGIAVVGTLNLDLVVRVERRPDVGETVLGTGYSERPGGKGANQAAAAAGVGPTALVGAVGSDDAGRLLLDAAESAGVDTRFVGRRPGPSGRAVIEVDESGDNRIIVVAGANDELAGGEVVAALDELRPTSVLTQLESPRAVTVAVAGWCRDSGARFVLNPSPVADLDPEIVALADPLVVNEGEAAHYDPGGPVRDGDVEEQARRLLSVARSVVITLGGRGVVVADGRHVDGPRVQHIPVPEVEVVDTTGAGDQFVGTLVASLDRGQTLVEASAASAQAATELVARER</sequence>
<gene>
    <name evidence="9 11" type="primary">rbsK</name>
    <name evidence="11" type="ORF">GS4_07_00620</name>
</gene>
<dbReference type="Pfam" id="PF00294">
    <property type="entry name" value="PfkB"/>
    <property type="match status" value="1"/>
</dbReference>
<dbReference type="eggNOG" id="COG0524">
    <property type="taxonomic scope" value="Bacteria"/>
</dbReference>
<dbReference type="HAMAP" id="MF_01987">
    <property type="entry name" value="Ribokinase"/>
    <property type="match status" value="1"/>
</dbReference>
<evidence type="ECO:0000256" key="9">
    <source>
        <dbReference type="HAMAP-Rule" id="MF_01987"/>
    </source>
</evidence>
<feature type="binding site" evidence="9">
    <location>
        <position position="268"/>
    </location>
    <ligand>
        <name>K(+)</name>
        <dbReference type="ChEBI" id="CHEBI:29103"/>
    </ligand>
</feature>
<keyword evidence="7 9" id="KW-0630">Potassium</keyword>
<evidence type="ECO:0000256" key="1">
    <source>
        <dbReference type="ARBA" id="ARBA00022679"/>
    </source>
</evidence>
<dbReference type="GO" id="GO:0005524">
    <property type="term" value="F:ATP binding"/>
    <property type="evidence" value="ECO:0007669"/>
    <property type="project" value="UniProtKB-UniRule"/>
</dbReference>
<dbReference type="PANTHER" id="PTHR10584">
    <property type="entry name" value="SUGAR KINASE"/>
    <property type="match status" value="1"/>
</dbReference>
<dbReference type="PANTHER" id="PTHR10584:SF166">
    <property type="entry name" value="RIBOKINASE"/>
    <property type="match status" value="1"/>
</dbReference>
<dbReference type="UniPathway" id="UPA00916">
    <property type="reaction ID" value="UER00889"/>
</dbReference>
<comment type="catalytic activity">
    <reaction evidence="9">
        <text>D-ribose + ATP = D-ribose 5-phosphate + ADP + H(+)</text>
        <dbReference type="Rhea" id="RHEA:13697"/>
        <dbReference type="ChEBI" id="CHEBI:15378"/>
        <dbReference type="ChEBI" id="CHEBI:30616"/>
        <dbReference type="ChEBI" id="CHEBI:47013"/>
        <dbReference type="ChEBI" id="CHEBI:78346"/>
        <dbReference type="ChEBI" id="CHEBI:456216"/>
        <dbReference type="EC" id="2.7.1.15"/>
    </reaction>
</comment>
<dbReference type="EC" id="2.7.1.15" evidence="9"/>
<dbReference type="GO" id="GO:0046872">
    <property type="term" value="F:metal ion binding"/>
    <property type="evidence" value="ECO:0007669"/>
    <property type="project" value="UniProtKB-KW"/>
</dbReference>
<dbReference type="EMBL" id="BANX01000007">
    <property type="protein sequence ID" value="GAC67313.1"/>
    <property type="molecule type" value="Genomic_DNA"/>
</dbReference>
<feature type="binding site" evidence="9">
    <location>
        <position position="156"/>
    </location>
    <ligand>
        <name>substrate</name>
    </ligand>
</feature>
<comment type="activity regulation">
    <text evidence="9">Activated by a monovalent cation that binds near, but not in, the active site. The most likely occupant of the site in vivo is potassium. Ion binding induces a conformational change that may alter substrate affinity.</text>
</comment>
<dbReference type="InterPro" id="IPR011877">
    <property type="entry name" value="Ribokinase"/>
</dbReference>
<dbReference type="InterPro" id="IPR029056">
    <property type="entry name" value="Ribokinase-like"/>
</dbReference>
<keyword evidence="8 9" id="KW-0119">Carbohydrate metabolism</keyword>
<dbReference type="GO" id="GO:0005829">
    <property type="term" value="C:cytosol"/>
    <property type="evidence" value="ECO:0007669"/>
    <property type="project" value="TreeGrafter"/>
</dbReference>
<dbReference type="STRING" id="1223545.GS4_07_00620"/>
<keyword evidence="5 9" id="KW-0067">ATP-binding</keyword>
<comment type="pathway">
    <text evidence="9">Carbohydrate metabolism; D-ribose degradation; D-ribose 5-phosphate from beta-D-ribopyranose: step 2/2.</text>
</comment>
<comment type="function">
    <text evidence="9">Catalyzes the phosphorylation of ribose at O-5 in a reaction requiring ATP and magnesium. The resulting D-ribose-5-phosphate can then be used either for sythesis of nucleotides, histidine, and tryptophan, or as a component of the pentose phosphate pathway.</text>
</comment>
<feature type="binding site" evidence="9">
    <location>
        <position position="200"/>
    </location>
    <ligand>
        <name>ATP</name>
        <dbReference type="ChEBI" id="CHEBI:30616"/>
    </ligand>
</feature>
<keyword evidence="1 9" id="KW-0808">Transferase</keyword>
<evidence type="ECO:0000313" key="12">
    <source>
        <dbReference type="Proteomes" id="UP000011666"/>
    </source>
</evidence>
<feature type="binding site" evidence="9">
    <location>
        <position position="272"/>
    </location>
    <ligand>
        <name>substrate</name>
    </ligand>
</feature>
<keyword evidence="3 9" id="KW-0547">Nucleotide-binding</keyword>
<evidence type="ECO:0000256" key="8">
    <source>
        <dbReference type="ARBA" id="ARBA00023277"/>
    </source>
</evidence>
<accession>M0QFG8</accession>
<organism evidence="11 12">
    <name type="scientific">Gordonia soli NBRC 108243</name>
    <dbReference type="NCBI Taxonomy" id="1223545"/>
    <lineage>
        <taxon>Bacteria</taxon>
        <taxon>Bacillati</taxon>
        <taxon>Actinomycetota</taxon>
        <taxon>Actinomycetes</taxon>
        <taxon>Mycobacteriales</taxon>
        <taxon>Gordoniaceae</taxon>
        <taxon>Gordonia</taxon>
    </lineage>
</organism>
<dbReference type="GO" id="GO:0019303">
    <property type="term" value="P:D-ribose catabolic process"/>
    <property type="evidence" value="ECO:0007669"/>
    <property type="project" value="UniProtKB-UniRule"/>
</dbReference>
<dbReference type="Gene3D" id="3.40.1190.20">
    <property type="match status" value="1"/>
</dbReference>
<comment type="caution">
    <text evidence="9">Lacks conserved residue(s) required for the propagation of feature annotation.</text>
</comment>
<keyword evidence="9" id="KW-0963">Cytoplasm</keyword>
<comment type="cofactor">
    <cofactor evidence="9">
        <name>Mg(2+)</name>
        <dbReference type="ChEBI" id="CHEBI:18420"/>
    </cofactor>
    <text evidence="9">Requires a divalent cation, most likely magnesium in vivo, as an electrophilic catalyst to aid phosphoryl group transfer. It is the chelate of the metal and the nucleotide that is the actual substrate.</text>
</comment>
<comment type="subunit">
    <text evidence="9">Homodimer.</text>
</comment>
<protein>
    <recommendedName>
        <fullName evidence="9">Ribokinase</fullName>
        <shortName evidence="9">RK</shortName>
        <ecNumber evidence="9">2.7.1.15</ecNumber>
    </recommendedName>
</protein>
<dbReference type="PRINTS" id="PR00990">
    <property type="entry name" value="RIBOKINASE"/>
</dbReference>
<feature type="binding site" evidence="9">
    <location>
        <position position="266"/>
    </location>
    <ligand>
        <name>K(+)</name>
        <dbReference type="ChEBI" id="CHEBI:29103"/>
    </ligand>
</feature>
<dbReference type="InterPro" id="IPR011611">
    <property type="entry name" value="PfkB_dom"/>
</dbReference>
<feature type="binding site" evidence="9">
    <location>
        <begin position="235"/>
        <end position="240"/>
    </location>
    <ligand>
        <name>ATP</name>
        <dbReference type="ChEBI" id="CHEBI:30616"/>
    </ligand>
</feature>
<name>M0QFG8_9ACTN</name>
<proteinExistence type="inferred from homology"/>
<dbReference type="GO" id="GO:0004747">
    <property type="term" value="F:ribokinase activity"/>
    <property type="evidence" value="ECO:0007669"/>
    <property type="project" value="UniProtKB-UniRule"/>
</dbReference>
<evidence type="ECO:0000256" key="7">
    <source>
        <dbReference type="ARBA" id="ARBA00022958"/>
    </source>
</evidence>
<evidence type="ECO:0000256" key="4">
    <source>
        <dbReference type="ARBA" id="ARBA00022777"/>
    </source>
</evidence>
<dbReference type="CDD" id="cd01174">
    <property type="entry name" value="ribokinase"/>
    <property type="match status" value="1"/>
</dbReference>
<feature type="active site" description="Proton acceptor" evidence="9">
    <location>
        <position position="272"/>
    </location>
</feature>
<evidence type="ECO:0000256" key="2">
    <source>
        <dbReference type="ARBA" id="ARBA00022723"/>
    </source>
</evidence>
<feature type="binding site" evidence="9">
    <location>
        <position position="287"/>
    </location>
    <ligand>
        <name>K(+)</name>
        <dbReference type="ChEBI" id="CHEBI:29103"/>
    </ligand>
</feature>
<feature type="binding site" evidence="9">
    <location>
        <position position="290"/>
    </location>
    <ligand>
        <name>K(+)</name>
        <dbReference type="ChEBI" id="CHEBI:29103"/>
    </ligand>
</feature>
<keyword evidence="4 9" id="KW-0418">Kinase</keyword>
<evidence type="ECO:0000256" key="3">
    <source>
        <dbReference type="ARBA" id="ARBA00022741"/>
    </source>
</evidence>
<comment type="subcellular location">
    <subcellularLocation>
        <location evidence="9">Cytoplasm</location>
    </subcellularLocation>
</comment>
<keyword evidence="2 9" id="KW-0479">Metal-binding</keyword>
<dbReference type="InterPro" id="IPR002139">
    <property type="entry name" value="Ribo/fructo_kinase"/>
</dbReference>
<dbReference type="AlphaFoldDB" id="M0QFG8"/>
<reference evidence="11 12" key="1">
    <citation type="submission" date="2013-01" db="EMBL/GenBank/DDBJ databases">
        <title>Whole genome shotgun sequence of Gordonia soli NBRC 108243.</title>
        <authorList>
            <person name="Isaki-Nakamura S."/>
            <person name="Hosoyama A."/>
            <person name="Tsuchikane K."/>
            <person name="Ando Y."/>
            <person name="Baba S."/>
            <person name="Ohji S."/>
            <person name="Hamada M."/>
            <person name="Tamura T."/>
            <person name="Yamazoe A."/>
            <person name="Yamazaki S."/>
            <person name="Fujita N."/>
        </authorList>
    </citation>
    <scope>NUCLEOTIDE SEQUENCE [LARGE SCALE GENOMIC DNA]</scope>
    <source>
        <strain evidence="11 12">NBRC 108243</strain>
    </source>
</reference>
<dbReference type="SUPFAM" id="SSF53613">
    <property type="entry name" value="Ribokinase-like"/>
    <property type="match status" value="1"/>
</dbReference>
<evidence type="ECO:0000259" key="10">
    <source>
        <dbReference type="Pfam" id="PF00294"/>
    </source>
</evidence>
<comment type="similarity">
    <text evidence="9">Belongs to the carbohydrate kinase PfkB family. Ribokinase subfamily.</text>
</comment>
<evidence type="ECO:0000256" key="6">
    <source>
        <dbReference type="ARBA" id="ARBA00022842"/>
    </source>
</evidence>
<comment type="caution">
    <text evidence="11">The sequence shown here is derived from an EMBL/GenBank/DDBJ whole genome shotgun (WGS) entry which is preliminary data.</text>
</comment>
<feature type="binding site" evidence="9">
    <location>
        <begin position="271"/>
        <end position="272"/>
    </location>
    <ligand>
        <name>ATP</name>
        <dbReference type="ChEBI" id="CHEBI:30616"/>
    </ligand>
</feature>
<feature type="binding site" evidence="9">
    <location>
        <begin position="58"/>
        <end position="62"/>
    </location>
    <ligand>
        <name>substrate</name>
    </ligand>
</feature>
<keyword evidence="12" id="KW-1185">Reference proteome</keyword>
<evidence type="ECO:0000313" key="11">
    <source>
        <dbReference type="EMBL" id="GAC67313.1"/>
    </source>
</evidence>
<dbReference type="Proteomes" id="UP000011666">
    <property type="component" value="Unassembled WGS sequence"/>
</dbReference>
<keyword evidence="6 9" id="KW-0460">Magnesium</keyword>
<feature type="domain" description="Carbohydrate kinase PfkB" evidence="10">
    <location>
        <begin position="23"/>
        <end position="303"/>
    </location>
</feature>